<comment type="cofactor">
    <cofactor evidence="1">
        <name>Zn(2+)</name>
        <dbReference type="ChEBI" id="CHEBI:29105"/>
    </cofactor>
</comment>
<keyword evidence="8 10" id="KW-0012">Acyltransferase</keyword>
<comment type="similarity">
    <text evidence="2 10">Belongs to the PduL family.</text>
</comment>
<dbReference type="AlphaFoldDB" id="A0A2R4MZ36"/>
<dbReference type="PANTHER" id="PTHR39453">
    <property type="entry name" value="PHOSPHATE PROPANOYLTRANSFERASE"/>
    <property type="match status" value="1"/>
</dbReference>
<dbReference type="GO" id="GO:0051144">
    <property type="term" value="P:1,2-propanediol catabolic process"/>
    <property type="evidence" value="ECO:0007669"/>
    <property type="project" value="UniProtKB-UniPathway"/>
</dbReference>
<keyword evidence="5 10" id="KW-0808">Transferase</keyword>
<evidence type="ECO:0000313" key="12">
    <source>
        <dbReference type="Proteomes" id="UP000241323"/>
    </source>
</evidence>
<name>A0A2R4MZ36_CARTR</name>
<dbReference type="PIRSF" id="PIRSF010130">
    <property type="entry name" value="PduL"/>
    <property type="match status" value="1"/>
</dbReference>
<dbReference type="UniPathway" id="UPA00621"/>
<evidence type="ECO:0000256" key="4">
    <source>
        <dbReference type="ARBA" id="ARBA00020837"/>
    </source>
</evidence>
<evidence type="ECO:0000256" key="3">
    <source>
        <dbReference type="ARBA" id="ARBA00012206"/>
    </source>
</evidence>
<dbReference type="GO" id="GO:0046872">
    <property type="term" value="F:metal ion binding"/>
    <property type="evidence" value="ECO:0007669"/>
    <property type="project" value="UniProtKB-KW"/>
</dbReference>
<comment type="pathway">
    <text evidence="10">Polyol metabolism; 1,2-propanediol degradation.</text>
</comment>
<evidence type="ECO:0000256" key="9">
    <source>
        <dbReference type="ARBA" id="ARBA00047589"/>
    </source>
</evidence>
<sequence>MVREEILPAEIAAPVFISPYLEPYPEPWPVPVGISARHIHLTQRDLEELFGPGYQLTPAKPLSQPGQYAAQETLTLVGPKGVLEEVRILGPCRPYNQVELSGTDAYQLGLDPPIRDSGDLDGTPGIVLVGPRGSVDLPFGVIKAAPHLHLDPATARQHGLEDGDRLQILAEGEKEVVFNNVLVRVSRDYLPDFHLDTDEANAAGIRQGQQVLVIAKRLLPA</sequence>
<dbReference type="Pfam" id="PF06130">
    <property type="entry name" value="PTAC"/>
    <property type="match status" value="1"/>
</dbReference>
<evidence type="ECO:0000256" key="1">
    <source>
        <dbReference type="ARBA" id="ARBA00001947"/>
    </source>
</evidence>
<accession>A0A2R4MZ36</accession>
<gene>
    <name evidence="11" type="ORF">CFE_0905</name>
</gene>
<evidence type="ECO:0000256" key="10">
    <source>
        <dbReference type="PIRNR" id="PIRNR010130"/>
    </source>
</evidence>
<evidence type="ECO:0000256" key="8">
    <source>
        <dbReference type="ARBA" id="ARBA00023315"/>
    </source>
</evidence>
<dbReference type="KEGG" id="cthm:CFE_0905"/>
<reference evidence="11 12" key="1">
    <citation type="submission" date="2018-04" db="EMBL/GenBank/DDBJ databases">
        <title>Genomic insights into metabolic versatility of Carboxydocella thermautotrophica capable of coupling hydrogenogenic CO oxidation with the reduction of Fe(III) minerals in Kamchatka hot springs.</title>
        <authorList>
            <person name="Toshchakov S.V."/>
            <person name="Tepliuk A.V."/>
            <person name="Gavrilov S.N."/>
            <person name="Kublanov I.V."/>
            <person name="Lebedinsky A.V."/>
            <person name="Bonch-Osmolovskaya E.A."/>
            <person name="Rusakov V.S."/>
            <person name="Chistyakova N.I."/>
            <person name="Korzhenkov A."/>
            <person name="Zavarsina D.G."/>
            <person name="Sokolova T.G."/>
        </authorList>
    </citation>
    <scope>NUCLEOTIDE SEQUENCE [LARGE SCALE GENOMIC DNA]</scope>
    <source>
        <strain evidence="11 12">019</strain>
    </source>
</reference>
<keyword evidence="7" id="KW-0862">Zinc</keyword>
<comment type="function">
    <text evidence="10">Involved in 1,2-propanediol (1,2-PD) degradation by catalyzing the conversion of propanoyl-CoA to propanoyl-phosphate.</text>
</comment>
<protein>
    <recommendedName>
        <fullName evidence="4 10">Phosphate propanoyltransferase</fullName>
        <ecNumber evidence="3 10">2.3.1.222</ecNumber>
    </recommendedName>
</protein>
<dbReference type="GO" id="GO:0016747">
    <property type="term" value="F:acyltransferase activity, transferring groups other than amino-acyl groups"/>
    <property type="evidence" value="ECO:0007669"/>
    <property type="project" value="InterPro"/>
</dbReference>
<dbReference type="EMBL" id="CP028491">
    <property type="protein sequence ID" value="AVX20103.1"/>
    <property type="molecule type" value="Genomic_DNA"/>
</dbReference>
<dbReference type="PANTHER" id="PTHR39453:SF1">
    <property type="entry name" value="PHOSPHATE PROPANOYLTRANSFERASE"/>
    <property type="match status" value="1"/>
</dbReference>
<comment type="catalytic activity">
    <reaction evidence="9 10">
        <text>propanoyl-CoA + phosphate = propanoyl phosphate + CoA</text>
        <dbReference type="Rhea" id="RHEA:28046"/>
        <dbReference type="ChEBI" id="CHEBI:43474"/>
        <dbReference type="ChEBI" id="CHEBI:57287"/>
        <dbReference type="ChEBI" id="CHEBI:57392"/>
        <dbReference type="ChEBI" id="CHEBI:58933"/>
        <dbReference type="EC" id="2.3.1.222"/>
    </reaction>
</comment>
<evidence type="ECO:0000256" key="2">
    <source>
        <dbReference type="ARBA" id="ARBA00007342"/>
    </source>
</evidence>
<keyword evidence="6" id="KW-0479">Metal-binding</keyword>
<proteinExistence type="inferred from homology"/>
<dbReference type="NCBIfam" id="NF011652">
    <property type="entry name" value="PRK15070.1"/>
    <property type="match status" value="1"/>
</dbReference>
<dbReference type="Proteomes" id="UP000241323">
    <property type="component" value="Chromosome"/>
</dbReference>
<dbReference type="EC" id="2.3.1.222" evidence="3 10"/>
<organism evidence="11 12">
    <name type="scientific">Carboxydocella thermautotrophica</name>
    <dbReference type="NCBI Taxonomy" id="178899"/>
    <lineage>
        <taxon>Bacteria</taxon>
        <taxon>Bacillati</taxon>
        <taxon>Bacillota</taxon>
        <taxon>Clostridia</taxon>
        <taxon>Eubacteriales</taxon>
        <taxon>Clostridiales Family XVI. Incertae Sedis</taxon>
        <taxon>Carboxydocella</taxon>
    </lineage>
</organism>
<evidence type="ECO:0000313" key="11">
    <source>
        <dbReference type="EMBL" id="AVX20103.1"/>
    </source>
</evidence>
<evidence type="ECO:0000256" key="7">
    <source>
        <dbReference type="ARBA" id="ARBA00022833"/>
    </source>
</evidence>
<evidence type="ECO:0000256" key="6">
    <source>
        <dbReference type="ARBA" id="ARBA00022723"/>
    </source>
</evidence>
<keyword evidence="12" id="KW-1185">Reference proteome</keyword>
<dbReference type="InterPro" id="IPR008300">
    <property type="entry name" value="PTAC"/>
</dbReference>
<evidence type="ECO:0000256" key="5">
    <source>
        <dbReference type="ARBA" id="ARBA00022679"/>
    </source>
</evidence>